<evidence type="ECO:0000256" key="1">
    <source>
        <dbReference type="ARBA" id="ARBA00004196"/>
    </source>
</evidence>
<feature type="domain" description="Thioredoxin" evidence="4">
    <location>
        <begin position="49"/>
        <end position="189"/>
    </location>
</feature>
<reference evidence="5 6" key="1">
    <citation type="submission" date="2018-06" db="EMBL/GenBank/DDBJ databases">
        <title>Genomic Encyclopedia of Archaeal and Bacterial Type Strains, Phase II (KMG-II): from individual species to whole genera.</title>
        <authorList>
            <person name="Goeker M."/>
        </authorList>
    </citation>
    <scope>NUCLEOTIDE SEQUENCE [LARGE SCALE GENOMIC DNA]</scope>
    <source>
        <strain evidence="5 6">DSM 29821</strain>
    </source>
</reference>
<evidence type="ECO:0000313" key="5">
    <source>
        <dbReference type="EMBL" id="RAJ79110.1"/>
    </source>
</evidence>
<evidence type="ECO:0000313" key="6">
    <source>
        <dbReference type="Proteomes" id="UP000249819"/>
    </source>
</evidence>
<dbReference type="RefSeq" id="WP_111593580.1">
    <property type="nucleotide sequence ID" value="NZ_QLMA01000006.1"/>
</dbReference>
<dbReference type="GO" id="GO:0030313">
    <property type="term" value="C:cell envelope"/>
    <property type="evidence" value="ECO:0007669"/>
    <property type="project" value="UniProtKB-SubCell"/>
</dbReference>
<dbReference type="InterPro" id="IPR017937">
    <property type="entry name" value="Thioredoxin_CS"/>
</dbReference>
<keyword evidence="6" id="KW-1185">Reference proteome</keyword>
<dbReference type="Pfam" id="PF08534">
    <property type="entry name" value="Redoxin"/>
    <property type="match status" value="1"/>
</dbReference>
<dbReference type="PANTHER" id="PTHR42852">
    <property type="entry name" value="THIOL:DISULFIDE INTERCHANGE PROTEIN DSBE"/>
    <property type="match status" value="1"/>
</dbReference>
<name>A0A327VV27_9BACT</name>
<dbReference type="PROSITE" id="PS51352">
    <property type="entry name" value="THIOREDOXIN_2"/>
    <property type="match status" value="1"/>
</dbReference>
<evidence type="ECO:0000259" key="4">
    <source>
        <dbReference type="PROSITE" id="PS51352"/>
    </source>
</evidence>
<evidence type="ECO:0000256" key="2">
    <source>
        <dbReference type="ARBA" id="ARBA00022748"/>
    </source>
</evidence>
<dbReference type="Gene3D" id="3.40.30.10">
    <property type="entry name" value="Glutaredoxin"/>
    <property type="match status" value="1"/>
</dbReference>
<keyword evidence="5" id="KW-0413">Isomerase</keyword>
<comment type="subcellular location">
    <subcellularLocation>
        <location evidence="1">Cell envelope</location>
    </subcellularLocation>
</comment>
<gene>
    <name evidence="5" type="ORF">CLV59_106170</name>
</gene>
<dbReference type="GO" id="GO:0016491">
    <property type="term" value="F:oxidoreductase activity"/>
    <property type="evidence" value="ECO:0007669"/>
    <property type="project" value="InterPro"/>
</dbReference>
<keyword evidence="3" id="KW-0676">Redox-active center</keyword>
<organism evidence="5 6">
    <name type="scientific">Chitinophaga dinghuensis</name>
    <dbReference type="NCBI Taxonomy" id="1539050"/>
    <lineage>
        <taxon>Bacteria</taxon>
        <taxon>Pseudomonadati</taxon>
        <taxon>Bacteroidota</taxon>
        <taxon>Chitinophagia</taxon>
        <taxon>Chitinophagales</taxon>
        <taxon>Chitinophagaceae</taxon>
        <taxon>Chitinophaga</taxon>
    </lineage>
</organism>
<sequence>MKKKWFTRSNILNALFLLILVVIIVNPTAKSYVIRGLMKVGLFQPSVPGKAGERMQDAGFRDEDGQTITISGLQGKVIILNFWATWCPPCRAEMPSLESLYQEFSSHQQLEFIAVDADSDLAKARQFLQQNSYTFPVYAATTDISREVYNGTLPTTVIIDKKGYIRARYTGAKDYTNSDFKKFLTGLLAE</sequence>
<dbReference type="SUPFAM" id="SSF52833">
    <property type="entry name" value="Thioredoxin-like"/>
    <property type="match status" value="1"/>
</dbReference>
<accession>A0A327VV27</accession>
<evidence type="ECO:0000256" key="3">
    <source>
        <dbReference type="ARBA" id="ARBA00023284"/>
    </source>
</evidence>
<dbReference type="InterPro" id="IPR050553">
    <property type="entry name" value="Thioredoxin_ResA/DsbE_sf"/>
</dbReference>
<keyword evidence="2" id="KW-0201">Cytochrome c-type biogenesis</keyword>
<comment type="caution">
    <text evidence="5">The sequence shown here is derived from an EMBL/GenBank/DDBJ whole genome shotgun (WGS) entry which is preliminary data.</text>
</comment>
<dbReference type="GO" id="GO:0017004">
    <property type="term" value="P:cytochrome complex assembly"/>
    <property type="evidence" value="ECO:0007669"/>
    <property type="project" value="UniProtKB-KW"/>
</dbReference>
<dbReference type="PANTHER" id="PTHR42852:SF17">
    <property type="entry name" value="THIOREDOXIN-LIKE PROTEIN HI_1115"/>
    <property type="match status" value="1"/>
</dbReference>
<dbReference type="EMBL" id="QLMA01000006">
    <property type="protein sequence ID" value="RAJ79110.1"/>
    <property type="molecule type" value="Genomic_DNA"/>
</dbReference>
<dbReference type="Proteomes" id="UP000249819">
    <property type="component" value="Unassembled WGS sequence"/>
</dbReference>
<dbReference type="AlphaFoldDB" id="A0A327VV27"/>
<dbReference type="InterPro" id="IPR013740">
    <property type="entry name" value="Redoxin"/>
</dbReference>
<proteinExistence type="predicted"/>
<protein>
    <submittedName>
        <fullName evidence="5">Thiol-disulfide isomerase/thioredoxin</fullName>
    </submittedName>
</protein>
<dbReference type="PROSITE" id="PS00194">
    <property type="entry name" value="THIOREDOXIN_1"/>
    <property type="match status" value="1"/>
</dbReference>
<dbReference type="OrthoDB" id="9815205at2"/>
<dbReference type="CDD" id="cd02966">
    <property type="entry name" value="TlpA_like_family"/>
    <property type="match status" value="1"/>
</dbReference>
<dbReference type="GO" id="GO:0016853">
    <property type="term" value="F:isomerase activity"/>
    <property type="evidence" value="ECO:0007669"/>
    <property type="project" value="UniProtKB-KW"/>
</dbReference>
<dbReference type="InterPro" id="IPR013766">
    <property type="entry name" value="Thioredoxin_domain"/>
</dbReference>
<dbReference type="InterPro" id="IPR036249">
    <property type="entry name" value="Thioredoxin-like_sf"/>
</dbReference>